<sequence>LLPFLLKAMAVITLLILLLQSIIQHPQLVGDELDEATRECMQQRVAQLSQEMTRLLQEVQELEQRTQEQSGFAWRALLFAALQQWQFWAAAGLLVLLLGLCWWLRKRRAAGGARAGGGRSEEEDPAERDLARIFAKRIQWTVQNLACRSRLVEELVATLVHVFQEHFSNSFFPVLQAPIGVGSAFEGWSPREDDAVYRLLMPLKPPRGHAFHLELGTPGEMLAKDSCVHMELECTCVREQLVENMLCFLHHSKEELRRNQDPSLLQTLCTDSYLDVQKTALWVQDSVSSAWVVVPQSHHYSLKVLPSRCSCKLQLMNASRRSLLIEMIFGVQRGDSDIFLSSRTREATFTPSTTWPERCAVAEAKFFRHTVVMHLLTTIPLSDWCRRDFLPRLEDMHYLRRCLEEKRLHHFFFGNENVPKEIILLPAFRIAKPLNLFQHLEQDPAAHAQVLRDFDQLQDRLTRLLFYRE</sequence>
<evidence type="ECO:0000256" key="1">
    <source>
        <dbReference type="SAM" id="Coils"/>
    </source>
</evidence>
<reference evidence="4" key="1">
    <citation type="submission" date="2025-08" db="UniProtKB">
        <authorList>
            <consortium name="Ensembl"/>
        </authorList>
    </citation>
    <scope>IDENTIFICATION</scope>
</reference>
<keyword evidence="2" id="KW-1133">Transmembrane helix</keyword>
<keyword evidence="1" id="KW-0175">Coiled coil</keyword>
<name>A0A8C0FG40_BUBBB</name>
<dbReference type="PANTHER" id="PTHR10656:SF40">
    <property type="entry name" value="INOSITOL 1,4,5-TRISPHOSPHATE RECEPTOR-INTERACTING PROTEIN-LIKE 1"/>
    <property type="match status" value="1"/>
</dbReference>
<dbReference type="AlphaFoldDB" id="A0A8C0FG40"/>
<dbReference type="Proteomes" id="UP000694567">
    <property type="component" value="Unplaced"/>
</dbReference>
<dbReference type="InterPro" id="IPR024810">
    <property type="entry name" value="MAB21L/cGLR"/>
</dbReference>
<evidence type="ECO:0000313" key="4">
    <source>
        <dbReference type="Ensembl" id="ENSBOBP00000019148.1"/>
    </source>
</evidence>
<feature type="signal peptide" evidence="3">
    <location>
        <begin position="1"/>
        <end position="24"/>
    </location>
</feature>
<organism evidence="4 5">
    <name type="scientific">Bubo bubo</name>
    <name type="common">Eurasian eagle-owl</name>
    <name type="synonym">Strix bubo</name>
    <dbReference type="NCBI Taxonomy" id="30461"/>
    <lineage>
        <taxon>Eukaryota</taxon>
        <taxon>Metazoa</taxon>
        <taxon>Chordata</taxon>
        <taxon>Craniata</taxon>
        <taxon>Vertebrata</taxon>
        <taxon>Euteleostomi</taxon>
        <taxon>Archelosauria</taxon>
        <taxon>Archosauria</taxon>
        <taxon>Dinosauria</taxon>
        <taxon>Saurischia</taxon>
        <taxon>Theropoda</taxon>
        <taxon>Coelurosauria</taxon>
        <taxon>Aves</taxon>
        <taxon>Neognathae</taxon>
        <taxon>Neoaves</taxon>
        <taxon>Telluraves</taxon>
        <taxon>Strigiformes</taxon>
        <taxon>Strigidae</taxon>
        <taxon>Bubo</taxon>
    </lineage>
</organism>
<dbReference type="GO" id="GO:0016020">
    <property type="term" value="C:membrane"/>
    <property type="evidence" value="ECO:0007669"/>
    <property type="project" value="TreeGrafter"/>
</dbReference>
<evidence type="ECO:0008006" key="6">
    <source>
        <dbReference type="Google" id="ProtNLM"/>
    </source>
</evidence>
<evidence type="ECO:0000313" key="5">
    <source>
        <dbReference type="Proteomes" id="UP000694567"/>
    </source>
</evidence>
<dbReference type="Ensembl" id="ENSBOBT00000019585.1">
    <property type="protein sequence ID" value="ENSBOBP00000019148.1"/>
    <property type="gene ID" value="ENSBOBG00000011745.1"/>
</dbReference>
<dbReference type="SMART" id="SM01265">
    <property type="entry name" value="Mab-21"/>
    <property type="match status" value="1"/>
</dbReference>
<feature type="chain" id="PRO_5035000008" description="Inositol 1,4,5-trisphosphate receptor-interacting protein-like 1" evidence="3">
    <location>
        <begin position="25"/>
        <end position="469"/>
    </location>
</feature>
<keyword evidence="3" id="KW-0732">Signal</keyword>
<dbReference type="Gene3D" id="1.10.1410.40">
    <property type="match status" value="1"/>
</dbReference>
<dbReference type="PANTHER" id="PTHR10656">
    <property type="entry name" value="CELL FATE DETERMINING PROTEIN MAB21-RELATED"/>
    <property type="match status" value="1"/>
</dbReference>
<accession>A0A8C0FG40</accession>
<reference evidence="4" key="2">
    <citation type="submission" date="2025-09" db="UniProtKB">
        <authorList>
            <consortium name="Ensembl"/>
        </authorList>
    </citation>
    <scope>IDENTIFICATION</scope>
</reference>
<keyword evidence="5" id="KW-1185">Reference proteome</keyword>
<evidence type="ECO:0000256" key="2">
    <source>
        <dbReference type="SAM" id="Phobius"/>
    </source>
</evidence>
<keyword evidence="2" id="KW-0812">Transmembrane</keyword>
<protein>
    <recommendedName>
        <fullName evidence="6">Inositol 1,4,5-trisphosphate receptor-interacting protein-like 1</fullName>
    </recommendedName>
</protein>
<keyword evidence="2" id="KW-0472">Membrane</keyword>
<feature type="transmembrane region" description="Helical" evidence="2">
    <location>
        <begin position="85"/>
        <end position="104"/>
    </location>
</feature>
<evidence type="ECO:0000256" key="3">
    <source>
        <dbReference type="SAM" id="SignalP"/>
    </source>
</evidence>
<proteinExistence type="predicted"/>
<feature type="coiled-coil region" evidence="1">
    <location>
        <begin position="38"/>
        <end position="69"/>
    </location>
</feature>